<dbReference type="EMBL" id="BAABJA010000007">
    <property type="protein sequence ID" value="GAA4664591.1"/>
    <property type="molecule type" value="Genomic_DNA"/>
</dbReference>
<sequence>MYVRGMAYEREGIARGVGGKDFGLIVRVGKVKHRSASSVWGGCGVVCVCSQICEIVEIYTGVSRAL</sequence>
<protein>
    <submittedName>
        <fullName evidence="1">Uncharacterized protein</fullName>
    </submittedName>
</protein>
<dbReference type="Proteomes" id="UP001501699">
    <property type="component" value="Unassembled WGS sequence"/>
</dbReference>
<reference evidence="2" key="1">
    <citation type="journal article" date="2019" name="Int. J. Syst. Evol. Microbiol.">
        <title>The Global Catalogue of Microorganisms (GCM) 10K type strain sequencing project: providing services to taxonomists for standard genome sequencing and annotation.</title>
        <authorList>
            <consortium name="The Broad Institute Genomics Platform"/>
            <consortium name="The Broad Institute Genome Sequencing Center for Infectious Disease"/>
            <person name="Wu L."/>
            <person name="Ma J."/>
        </authorList>
    </citation>
    <scope>NUCLEOTIDE SEQUENCE [LARGE SCALE GENOMIC DNA]</scope>
    <source>
        <strain evidence="2">JCM 17714</strain>
    </source>
</reference>
<comment type="caution">
    <text evidence="1">The sequence shown here is derived from an EMBL/GenBank/DDBJ whole genome shotgun (WGS) entry which is preliminary data.</text>
</comment>
<accession>A0ABP8VIQ5</accession>
<gene>
    <name evidence="1" type="ORF">GCM10023262_11670</name>
</gene>
<evidence type="ECO:0000313" key="1">
    <source>
        <dbReference type="EMBL" id="GAA4664591.1"/>
    </source>
</evidence>
<proteinExistence type="predicted"/>
<keyword evidence="2" id="KW-1185">Reference proteome</keyword>
<evidence type="ECO:0000313" key="2">
    <source>
        <dbReference type="Proteomes" id="UP001501699"/>
    </source>
</evidence>
<organism evidence="1 2">
    <name type="scientific">Bartonella pachyuromydis</name>
    <dbReference type="NCBI Taxonomy" id="931097"/>
    <lineage>
        <taxon>Bacteria</taxon>
        <taxon>Pseudomonadati</taxon>
        <taxon>Pseudomonadota</taxon>
        <taxon>Alphaproteobacteria</taxon>
        <taxon>Hyphomicrobiales</taxon>
        <taxon>Bartonellaceae</taxon>
        <taxon>Bartonella</taxon>
    </lineage>
</organism>
<name>A0ABP8VIQ5_9HYPH</name>